<dbReference type="Proteomes" id="UP000199672">
    <property type="component" value="Unassembled WGS sequence"/>
</dbReference>
<protein>
    <recommendedName>
        <fullName evidence="3">HEAT repeat-containing protein</fullName>
    </recommendedName>
</protein>
<dbReference type="STRING" id="739143.SAMN05216297_103338"/>
<evidence type="ECO:0000313" key="1">
    <source>
        <dbReference type="EMBL" id="SFC98291.1"/>
    </source>
</evidence>
<evidence type="ECO:0000313" key="2">
    <source>
        <dbReference type="Proteomes" id="UP000199672"/>
    </source>
</evidence>
<keyword evidence="2" id="KW-1185">Reference proteome</keyword>
<evidence type="ECO:0008006" key="3">
    <source>
        <dbReference type="Google" id="ProtNLM"/>
    </source>
</evidence>
<accession>A0A1I1NKV6</accession>
<dbReference type="AlphaFoldDB" id="A0A1I1NKV6"/>
<organism evidence="1 2">
    <name type="scientific">Flavobacterium phragmitis</name>
    <dbReference type="NCBI Taxonomy" id="739143"/>
    <lineage>
        <taxon>Bacteria</taxon>
        <taxon>Pseudomonadati</taxon>
        <taxon>Bacteroidota</taxon>
        <taxon>Flavobacteriia</taxon>
        <taxon>Flavobacteriales</taxon>
        <taxon>Flavobacteriaceae</taxon>
        <taxon>Flavobacterium</taxon>
    </lineage>
</organism>
<dbReference type="RefSeq" id="WP_091492072.1">
    <property type="nucleotide sequence ID" value="NZ_FOMH01000003.1"/>
</dbReference>
<name>A0A1I1NKV6_9FLAO</name>
<sequence length="495" mass="57799">MNKSVFRISIFVLYLIIFILGTNCYAKIDSNKSKIRKKTSQIVLKIEKVNVLMGSAVYASGMRPKQYDNFEELKKYASKEELITLTNHTNGVVRCYSFWALLDYKEIDLFPIVKDHIKDDSAIETQFGCTASLEKVGDFFINLVTPSYVDDEVKKLNEKELKTLDSLLIYKENNLDSRFRAIEEAETTELLYPKVRELVTKFNNQSALVTLAKYKNEKDIELILNNKDDDAGNFYTYKAIQNFPDLRFQEFLEDNLNSGLNDTHYDNEWRELYIAIAAFKSPKALELLSYPFTKVKNPNIKKYHINFVYDAIILNKFTLYDNLLWKIWEEENVLTLDGFKYLLKIDSSKTYLLSKKKLKPNCIVENQSPLSIISNENIIGENLDETILNFILINDKDLAYEIITNKISEAKVIEFEIYCKKIFELKDPIFIEPLFKRLGKEDNTYVYTQIVQTLISFKDNDINKRILETRKQNKNMNTGWGSNSLNEILKKNNIK</sequence>
<reference evidence="2" key="1">
    <citation type="submission" date="2016-10" db="EMBL/GenBank/DDBJ databases">
        <authorList>
            <person name="Varghese N."/>
            <person name="Submissions S."/>
        </authorList>
    </citation>
    <scope>NUCLEOTIDE SEQUENCE [LARGE SCALE GENOMIC DNA]</scope>
    <source>
        <strain evidence="2">CGMCC 1.10370</strain>
    </source>
</reference>
<gene>
    <name evidence="1" type="ORF">SAMN05216297_103338</name>
</gene>
<dbReference type="OrthoDB" id="834588at2"/>
<proteinExistence type="predicted"/>
<dbReference type="EMBL" id="FOMH01000003">
    <property type="protein sequence ID" value="SFC98291.1"/>
    <property type="molecule type" value="Genomic_DNA"/>
</dbReference>